<name>A0A0F3PHP6_RICRH</name>
<accession>A0A0F3PHP6</accession>
<dbReference type="EMBL" id="LAOC01000001">
    <property type="protein sequence ID" value="KJV79462.1"/>
    <property type="molecule type" value="Genomic_DNA"/>
</dbReference>
<sequence>MLIVKKLSIFCLEIKSKIIIVVLTIAKNHYFSYFKAVALN</sequence>
<dbReference type="AlphaFoldDB" id="A0A0F3PHP6"/>
<reference evidence="1 2" key="1">
    <citation type="submission" date="2015-01" db="EMBL/GenBank/DDBJ databases">
        <title>Genome Sequencing of Rickettsiales.</title>
        <authorList>
            <person name="Daugherty S.C."/>
            <person name="Su Q."/>
            <person name="Abolude K."/>
            <person name="Beier-Sexton M."/>
            <person name="Carlyon J.A."/>
            <person name="Carter R."/>
            <person name="Day N.P."/>
            <person name="Dumler S.J."/>
            <person name="Dyachenko V."/>
            <person name="Godinez A."/>
            <person name="Kurtti T.J."/>
            <person name="Lichay M."/>
            <person name="Mullins K.E."/>
            <person name="Ott S."/>
            <person name="Pappas-Brown V."/>
            <person name="Paris D.H."/>
            <person name="Patel P."/>
            <person name="Richards A.L."/>
            <person name="Sadzewicz L."/>
            <person name="Sears K."/>
            <person name="Seidman D."/>
            <person name="Sengamalay N."/>
            <person name="Stenos J."/>
            <person name="Tallon L.J."/>
            <person name="Vincent G."/>
            <person name="Fraser C.M."/>
            <person name="Munderloh U."/>
            <person name="Dunning-Hotopp J.C."/>
        </authorList>
    </citation>
    <scope>NUCLEOTIDE SEQUENCE [LARGE SCALE GENOMIC DNA]</scope>
    <source>
        <strain evidence="1 2">Ect</strain>
    </source>
</reference>
<evidence type="ECO:0000313" key="1">
    <source>
        <dbReference type="EMBL" id="KJV79462.1"/>
    </source>
</evidence>
<comment type="caution">
    <text evidence="1">The sequence shown here is derived from an EMBL/GenBank/DDBJ whole genome shotgun (WGS) entry which is preliminary data.</text>
</comment>
<protein>
    <submittedName>
        <fullName evidence="1">Uncharacterized protein</fullName>
    </submittedName>
</protein>
<proteinExistence type="predicted"/>
<dbReference type="Proteomes" id="UP000033591">
    <property type="component" value="Unassembled WGS sequence"/>
</dbReference>
<evidence type="ECO:0000313" key="2">
    <source>
        <dbReference type="Proteomes" id="UP000033591"/>
    </source>
</evidence>
<organism evidence="1 2">
    <name type="scientific">Rickettsia rhipicephali str. Ect</name>
    <dbReference type="NCBI Taxonomy" id="1359199"/>
    <lineage>
        <taxon>Bacteria</taxon>
        <taxon>Pseudomonadati</taxon>
        <taxon>Pseudomonadota</taxon>
        <taxon>Alphaproteobacteria</taxon>
        <taxon>Rickettsiales</taxon>
        <taxon>Rickettsiaceae</taxon>
        <taxon>Rickettsieae</taxon>
        <taxon>Rickettsia</taxon>
        <taxon>spotted fever group</taxon>
    </lineage>
</organism>
<gene>
    <name evidence="1" type="ORF">RMAECT_1464</name>
</gene>